<dbReference type="EMBL" id="JADGJD010000288">
    <property type="protein sequence ID" value="KAJ3052503.1"/>
    <property type="molecule type" value="Genomic_DNA"/>
</dbReference>
<name>A0AAD5SE99_9FUNG</name>
<dbReference type="Proteomes" id="UP001212841">
    <property type="component" value="Unassembled WGS sequence"/>
</dbReference>
<comment type="caution">
    <text evidence="2">The sequence shown here is derived from an EMBL/GenBank/DDBJ whole genome shotgun (WGS) entry which is preliminary data.</text>
</comment>
<feature type="region of interest" description="Disordered" evidence="1">
    <location>
        <begin position="35"/>
        <end position="58"/>
    </location>
</feature>
<evidence type="ECO:0000256" key="1">
    <source>
        <dbReference type="SAM" id="MobiDB-lite"/>
    </source>
</evidence>
<evidence type="ECO:0000313" key="3">
    <source>
        <dbReference type="Proteomes" id="UP001212841"/>
    </source>
</evidence>
<protein>
    <recommendedName>
        <fullName evidence="4">NADH dehydrogenase [ubiquinone] 1 beta subcomplex subunit 8, mitochondrial</fullName>
    </recommendedName>
</protein>
<accession>A0AAD5SE99</accession>
<dbReference type="PANTHER" id="PTHR12840">
    <property type="entry name" value="NADH-UBIQUINONE OXIDOREDUCTASE ASHI SUBUNIT"/>
    <property type="match status" value="1"/>
</dbReference>
<dbReference type="InterPro" id="IPR008699">
    <property type="entry name" value="NDUFB8"/>
</dbReference>
<dbReference type="Pfam" id="PF05821">
    <property type="entry name" value="NDUF_B8"/>
    <property type="match status" value="1"/>
</dbReference>
<sequence length="284" mass="32458">MSLQAARRTLALSARLPRLTPRCAYIYQDKGGAGSPRFGATPQQNLAQSGEPGLRDPNERVLESSKLSQNVRAAPDRYMSELPSAAELWTRRHMTEEQKRPVIPPIKPENVFQHPLYTPLEPVPVGIGPLVHPLKWPEYDQSKLSRQDSGLRNGWYYKDFEDYTNAPIGDYPVMKLQWTELKDPFKYWDQQGRRNYGDILPDNAHQTDEWSVGPLIHLDTYYESWRKIAMMLAGMVVFVLWLDPASYAVAVPREYPWDGLRVELGGDPNDPTDTHFSANKYTGV</sequence>
<dbReference type="GO" id="GO:0005739">
    <property type="term" value="C:mitochondrion"/>
    <property type="evidence" value="ECO:0007669"/>
    <property type="project" value="InterPro"/>
</dbReference>
<evidence type="ECO:0008006" key="4">
    <source>
        <dbReference type="Google" id="ProtNLM"/>
    </source>
</evidence>
<organism evidence="2 3">
    <name type="scientific">Rhizophlyctis rosea</name>
    <dbReference type="NCBI Taxonomy" id="64517"/>
    <lineage>
        <taxon>Eukaryota</taxon>
        <taxon>Fungi</taxon>
        <taxon>Fungi incertae sedis</taxon>
        <taxon>Chytridiomycota</taxon>
        <taxon>Chytridiomycota incertae sedis</taxon>
        <taxon>Chytridiomycetes</taxon>
        <taxon>Rhizophlyctidales</taxon>
        <taxon>Rhizophlyctidaceae</taxon>
        <taxon>Rhizophlyctis</taxon>
    </lineage>
</organism>
<reference evidence="2" key="1">
    <citation type="submission" date="2020-05" db="EMBL/GenBank/DDBJ databases">
        <title>Phylogenomic resolution of chytrid fungi.</title>
        <authorList>
            <person name="Stajich J.E."/>
            <person name="Amses K."/>
            <person name="Simmons R."/>
            <person name="Seto K."/>
            <person name="Myers J."/>
            <person name="Bonds A."/>
            <person name="Quandt C.A."/>
            <person name="Barry K."/>
            <person name="Liu P."/>
            <person name="Grigoriev I."/>
            <person name="Longcore J.E."/>
            <person name="James T.Y."/>
        </authorList>
    </citation>
    <scope>NUCLEOTIDE SEQUENCE</scope>
    <source>
        <strain evidence="2">JEL0318</strain>
    </source>
</reference>
<gene>
    <name evidence="2" type="ORF">HK097_006142</name>
</gene>
<dbReference type="AlphaFoldDB" id="A0AAD5SE99"/>
<dbReference type="PANTHER" id="PTHR12840:SF1">
    <property type="entry name" value="NADH DEHYDROGENASE [UBIQUINONE] 1 BETA SUBCOMPLEX SUBUNIT 8, MITOCHONDRIAL"/>
    <property type="match status" value="1"/>
</dbReference>
<proteinExistence type="predicted"/>
<keyword evidence="3" id="KW-1185">Reference proteome</keyword>
<evidence type="ECO:0000313" key="2">
    <source>
        <dbReference type="EMBL" id="KAJ3052503.1"/>
    </source>
</evidence>